<dbReference type="STRING" id="1051616.A0A3M9Y6U4"/>
<feature type="compositionally biased region" description="Basic and acidic residues" evidence="1">
    <location>
        <begin position="946"/>
        <end position="956"/>
    </location>
</feature>
<gene>
    <name evidence="2" type="ORF">D7B24_007979</name>
</gene>
<comment type="caution">
    <text evidence="2">The sequence shown here is derived from an EMBL/GenBank/DDBJ whole genome shotgun (WGS) entry which is preliminary data.</text>
</comment>
<feature type="compositionally biased region" description="Low complexity" evidence="1">
    <location>
        <begin position="43"/>
        <end position="54"/>
    </location>
</feature>
<evidence type="ECO:0000313" key="2">
    <source>
        <dbReference type="EMBL" id="RNJ55885.1"/>
    </source>
</evidence>
<dbReference type="AlphaFoldDB" id="A0A3M9Y6U4"/>
<evidence type="ECO:0000313" key="3">
    <source>
        <dbReference type="Proteomes" id="UP000267145"/>
    </source>
</evidence>
<feature type="region of interest" description="Disordered" evidence="1">
    <location>
        <begin position="29"/>
        <end position="54"/>
    </location>
</feature>
<protein>
    <submittedName>
        <fullName evidence="2">Uncharacterized protein</fullName>
    </submittedName>
</protein>
<dbReference type="EMBL" id="RBVV01000068">
    <property type="protein sequence ID" value="RNJ55885.1"/>
    <property type="molecule type" value="Genomic_DNA"/>
</dbReference>
<dbReference type="Proteomes" id="UP000267145">
    <property type="component" value="Unassembled WGS sequence"/>
</dbReference>
<dbReference type="GeneID" id="39611668"/>
<name>A0A3M9Y6U4_9PEZI</name>
<accession>A0A3M9Y6U4</accession>
<evidence type="ECO:0000256" key="1">
    <source>
        <dbReference type="SAM" id="MobiDB-lite"/>
    </source>
</evidence>
<sequence length="968" mass="106375">MAAKKPVSPLGEDAHPRIWNPSALRALTSSPRLSLSRSRRDSCSTTSSSSTSSLESSSRASCVTRQTPHDECAVHRFIVWAAIQRNACEKMSPIEKLECPLLRCRKRFPDHELMLKHLYTCDLLSTGEYWCYECEKPERFTDGKCKRCLGHPGKRRKILKIAKNFFSTIGHKSRKEGASDLDLVATTDLPPPSYGSLHVRPQQIELSCATEIVEIDSVEISATRAPPHASSLLDPSSTNVLPATDHPTQAAALDCMISSIPSPLSDWDFNLLTGAPGTAMVENDHTKLTDRPALQLTTYDLAHYRRSRLDLQNKGKKLSPSSSLRSNASSGSHGISPISAFSGAWTVGSGFETDLTSPTSDGGGFLSRGGSNASRRSCFDSVQLHETISELPADYPLVDPILPVLPNGSSTDYCSTGTLTTVPDTAAVPTAHVNSFKSEAYIQVPESSKTQPLTNPHALITSAWETLQTHITSSMQKLRHMSHNPLVHQLQFLDCHTVGTTGLATLQAILEGEIPASPLDWLCFVHFTYSLSLVVYERDAESMAKRLFAQAYLYGSLVAPELRNLYLEVATSIWHPLDMTDDELAGQLLKKDLGTLPIAETSKGKTCGLPIVTLHGADDLLEIARFFLDELEHAAFPASESHPVAAAKSDSWVQQTRDAYAGKVSDQGFSVTVGLVVNMLQGQFPNAFGLVKKLAKFQKRVDAGEIQNPRRAELELIQAGKGHLSTNMYFDSYVPAVRQHCDKIYEYATPDITSRATYHLCGIRIMKDVMSGLHQSSSTSRGGNSTDKETLDDIFTSLTTGFEDDHLDDMMMLDGLDDVVAAPDTLDDNMSEGLIATYLGGYNSLCPRATSSSGDTQQNVLVTQQLETTQQDLSNEAGNKVESTDCCDICGFRPKGHPRWFKGTLTKHKKLQHKTTPPTIYRCPFPGCTSQYKNRPDNLRQHQLDKNHFVDGEGVRRPSKRKKVDDSE</sequence>
<organism evidence="2 3">
    <name type="scientific">Verticillium nonalfalfae</name>
    <dbReference type="NCBI Taxonomy" id="1051616"/>
    <lineage>
        <taxon>Eukaryota</taxon>
        <taxon>Fungi</taxon>
        <taxon>Dikarya</taxon>
        <taxon>Ascomycota</taxon>
        <taxon>Pezizomycotina</taxon>
        <taxon>Sordariomycetes</taxon>
        <taxon>Hypocreomycetidae</taxon>
        <taxon>Glomerellales</taxon>
        <taxon>Plectosphaerellaceae</taxon>
        <taxon>Verticillium</taxon>
    </lineage>
</organism>
<dbReference type="RefSeq" id="XP_028494043.1">
    <property type="nucleotide sequence ID" value="XM_028642078.1"/>
</dbReference>
<reference evidence="2 3" key="1">
    <citation type="submission" date="2018-10" db="EMBL/GenBank/DDBJ databases">
        <title>Genome sequence of Verticillium nonalfalfae VnAa140.</title>
        <authorList>
            <person name="Stajich J.E."/>
            <person name="Kasson M.T."/>
        </authorList>
    </citation>
    <scope>NUCLEOTIDE SEQUENCE [LARGE SCALE GENOMIC DNA]</scope>
    <source>
        <strain evidence="2 3">VnAa140</strain>
    </source>
</reference>
<feature type="region of interest" description="Disordered" evidence="1">
    <location>
        <begin position="946"/>
        <end position="968"/>
    </location>
</feature>
<feature type="compositionally biased region" description="Low complexity" evidence="1">
    <location>
        <begin position="319"/>
        <end position="332"/>
    </location>
</feature>
<keyword evidence="3" id="KW-1185">Reference proteome</keyword>
<proteinExistence type="predicted"/>
<feature type="region of interest" description="Disordered" evidence="1">
    <location>
        <begin position="312"/>
        <end position="333"/>
    </location>
</feature>